<organism evidence="1 2">
    <name type="scientific">Aspergillus costaricaensis CBS 115574</name>
    <dbReference type="NCBI Taxonomy" id="1448317"/>
    <lineage>
        <taxon>Eukaryota</taxon>
        <taxon>Fungi</taxon>
        <taxon>Dikarya</taxon>
        <taxon>Ascomycota</taxon>
        <taxon>Pezizomycotina</taxon>
        <taxon>Eurotiomycetes</taxon>
        <taxon>Eurotiomycetidae</taxon>
        <taxon>Eurotiales</taxon>
        <taxon>Aspergillaceae</taxon>
        <taxon>Aspergillus</taxon>
        <taxon>Aspergillus subgen. Circumdati</taxon>
    </lineage>
</organism>
<evidence type="ECO:0000313" key="2">
    <source>
        <dbReference type="Proteomes" id="UP000249748"/>
    </source>
</evidence>
<protein>
    <submittedName>
        <fullName evidence="1">Uncharacterized protein</fullName>
    </submittedName>
</protein>
<sequence length="211" mass="22435">MEFGVANFTLACGLDRHTLAKLDRGCGAAVEIPLINMHDGMRVNEMKLDGMVLPLLKFHGKAGWQVGRPLKFNPARAQITVSRSHPMDTGYSIKCTPTISSTLSTSITHGIISSLQPSIAIPLFGPDRASFLTFPSPSSGSSRRVVELSDIFAICGPEPVNRRGLSFGFAAASGSAALSHPYVHLSELLAATSDPRCITTAVSELTAVRSI</sequence>
<dbReference type="EMBL" id="KZ824543">
    <property type="protein sequence ID" value="RAK90928.1"/>
    <property type="molecule type" value="Genomic_DNA"/>
</dbReference>
<reference evidence="1" key="1">
    <citation type="submission" date="2018-02" db="EMBL/GenBank/DDBJ databases">
        <title>The genomes of Aspergillus section Nigri reveals drivers in fungal speciation.</title>
        <authorList>
            <consortium name="DOE Joint Genome Institute"/>
            <person name="Vesth T.C."/>
            <person name="Nybo J."/>
            <person name="Theobald S."/>
            <person name="Brandl J."/>
            <person name="Frisvad J.C."/>
            <person name="Nielsen K.F."/>
            <person name="Lyhne E.K."/>
            <person name="Kogle M.E."/>
            <person name="Kuo A."/>
            <person name="Riley R."/>
            <person name="Clum A."/>
            <person name="Nolan M."/>
            <person name="Lipzen A."/>
            <person name="Salamov A."/>
            <person name="Henrissat B."/>
            <person name="Wiebenga A."/>
            <person name="De vries R.P."/>
            <person name="Grigoriev I.V."/>
            <person name="Mortensen U.H."/>
            <person name="Andersen M.R."/>
            <person name="Baker S.E."/>
        </authorList>
    </citation>
    <scope>NUCLEOTIDE SEQUENCE</scope>
    <source>
        <strain evidence="1">CBS 115574</strain>
    </source>
</reference>
<proteinExistence type="predicted"/>
<gene>
    <name evidence="1" type="ORF">BO79DRAFT_226691</name>
</gene>
<accession>A0ACD1IKY3</accession>
<keyword evidence="2" id="KW-1185">Reference proteome</keyword>
<evidence type="ECO:0000313" key="1">
    <source>
        <dbReference type="EMBL" id="RAK90928.1"/>
    </source>
</evidence>
<name>A0ACD1IKY3_9EURO</name>
<dbReference type="Proteomes" id="UP000249748">
    <property type="component" value="Unassembled WGS sequence"/>
</dbReference>